<name>A0A375H308_9BURK</name>
<dbReference type="AlphaFoldDB" id="A0A375H308"/>
<dbReference type="EMBL" id="LT984806">
    <property type="protein sequence ID" value="SPD45326.1"/>
    <property type="molecule type" value="Genomic_DNA"/>
</dbReference>
<accession>A0A375H308</accession>
<evidence type="ECO:0000256" key="1">
    <source>
        <dbReference type="SAM" id="MobiDB-lite"/>
    </source>
</evidence>
<evidence type="ECO:0000313" key="4">
    <source>
        <dbReference type="Proteomes" id="UP000255168"/>
    </source>
</evidence>
<dbReference type="Proteomes" id="UP000256710">
    <property type="component" value="Unassembled WGS sequence"/>
</dbReference>
<protein>
    <submittedName>
        <fullName evidence="3">Uncharacterized protein</fullName>
    </submittedName>
</protein>
<evidence type="ECO:0000313" key="3">
    <source>
        <dbReference type="EMBL" id="SPD45326.1"/>
    </source>
</evidence>
<dbReference type="EMBL" id="OFTC01000027">
    <property type="protein sequence ID" value="SOZ36746.1"/>
    <property type="molecule type" value="Genomic_DNA"/>
</dbReference>
<proteinExistence type="predicted"/>
<reference evidence="4 5" key="1">
    <citation type="submission" date="2018-01" db="EMBL/GenBank/DDBJ databases">
        <authorList>
            <person name="Clerissi C."/>
        </authorList>
    </citation>
    <scope>NUCLEOTIDE SEQUENCE [LARGE SCALE GENOMIC DNA]</scope>
    <source>
        <strain evidence="2">Cupriavidus taiwanensis STM 6082</strain>
        <strain evidence="3">Cupriavidus taiwanensis STM 6160</strain>
    </source>
</reference>
<sequence>METPVPHPGPLPLAGEGAHNGE</sequence>
<keyword evidence="5" id="KW-1185">Reference proteome</keyword>
<evidence type="ECO:0000313" key="5">
    <source>
        <dbReference type="Proteomes" id="UP000256710"/>
    </source>
</evidence>
<organism evidence="3 4">
    <name type="scientific">Cupriavidus neocaledonicus</name>
    <dbReference type="NCBI Taxonomy" id="1040979"/>
    <lineage>
        <taxon>Bacteria</taxon>
        <taxon>Pseudomonadati</taxon>
        <taxon>Pseudomonadota</taxon>
        <taxon>Betaproteobacteria</taxon>
        <taxon>Burkholderiales</taxon>
        <taxon>Burkholderiaceae</taxon>
        <taxon>Cupriavidus</taxon>
    </lineage>
</organism>
<dbReference type="Proteomes" id="UP000255168">
    <property type="component" value="Chromosome I"/>
</dbReference>
<feature type="region of interest" description="Disordered" evidence="1">
    <location>
        <begin position="1"/>
        <end position="22"/>
    </location>
</feature>
<gene>
    <name evidence="2" type="ORF">CBM2605_A50006</name>
    <name evidence="3" type="ORF">CBM2607_10263</name>
</gene>
<evidence type="ECO:0000313" key="2">
    <source>
        <dbReference type="EMBL" id="SOZ36746.1"/>
    </source>
</evidence>
<feature type="compositionally biased region" description="Pro residues" evidence="1">
    <location>
        <begin position="1"/>
        <end position="11"/>
    </location>
</feature>